<dbReference type="Pfam" id="PF00106">
    <property type="entry name" value="adh_short"/>
    <property type="match status" value="1"/>
</dbReference>
<dbReference type="InterPro" id="IPR036291">
    <property type="entry name" value="NAD(P)-bd_dom_sf"/>
</dbReference>
<organism evidence="5 6">
    <name type="scientific">Cyanidiococcus yangmingshanensis</name>
    <dbReference type="NCBI Taxonomy" id="2690220"/>
    <lineage>
        <taxon>Eukaryota</taxon>
        <taxon>Rhodophyta</taxon>
        <taxon>Bangiophyceae</taxon>
        <taxon>Cyanidiales</taxon>
        <taxon>Cyanidiaceae</taxon>
        <taxon>Cyanidiococcus</taxon>
    </lineage>
</organism>
<comment type="caution">
    <text evidence="5">The sequence shown here is derived from an EMBL/GenBank/DDBJ whole genome shotgun (WGS) entry which is preliminary data.</text>
</comment>
<feature type="transmembrane region" description="Helical" evidence="4">
    <location>
        <begin position="6"/>
        <end position="30"/>
    </location>
</feature>
<reference evidence="5 6" key="1">
    <citation type="journal article" date="2020" name="J. Phycol.">
        <title>Comparative genome analysis reveals Cyanidiococcus gen. nov., a new extremophilic red algal genus sister to Cyanidioschyzon (Cyanidioschyzonaceae, Rhodophyta).</title>
        <authorList>
            <person name="Liu S.-L."/>
            <person name="Chiang Y.-R."/>
            <person name="Yoon H.S."/>
            <person name="Fu H.-Y."/>
        </authorList>
    </citation>
    <scope>NUCLEOTIDE SEQUENCE [LARGE SCALE GENOMIC DNA]</scope>
    <source>
        <strain evidence="5 6">THAL066</strain>
    </source>
</reference>
<protein>
    <recommendedName>
        <fullName evidence="7">Dehydrogenase reductase SDR member 7B</fullName>
    </recommendedName>
</protein>
<feature type="region of interest" description="Disordered" evidence="3">
    <location>
        <begin position="255"/>
        <end position="276"/>
    </location>
</feature>
<evidence type="ECO:0008006" key="7">
    <source>
        <dbReference type="Google" id="ProtNLM"/>
    </source>
</evidence>
<keyword evidence="4" id="KW-1133">Transmembrane helix</keyword>
<feature type="compositionally biased region" description="Low complexity" evidence="3">
    <location>
        <begin position="256"/>
        <end position="266"/>
    </location>
</feature>
<accession>A0A7J7IP52</accession>
<proteinExistence type="inferred from homology"/>
<dbReference type="Gene3D" id="3.40.50.720">
    <property type="entry name" value="NAD(P)-binding Rossmann-like Domain"/>
    <property type="match status" value="1"/>
</dbReference>
<evidence type="ECO:0000256" key="3">
    <source>
        <dbReference type="SAM" id="MobiDB-lite"/>
    </source>
</evidence>
<evidence type="ECO:0000256" key="4">
    <source>
        <dbReference type="SAM" id="Phobius"/>
    </source>
</evidence>
<dbReference type="PRINTS" id="PR00081">
    <property type="entry name" value="GDHRDH"/>
</dbReference>
<dbReference type="PANTHER" id="PTHR44196">
    <property type="entry name" value="DEHYDROGENASE/REDUCTASE SDR FAMILY MEMBER 7B"/>
    <property type="match status" value="1"/>
</dbReference>
<dbReference type="GO" id="GO:0016020">
    <property type="term" value="C:membrane"/>
    <property type="evidence" value="ECO:0007669"/>
    <property type="project" value="TreeGrafter"/>
</dbReference>
<evidence type="ECO:0000313" key="6">
    <source>
        <dbReference type="Proteomes" id="UP000530660"/>
    </source>
</evidence>
<evidence type="ECO:0000313" key="5">
    <source>
        <dbReference type="EMBL" id="KAF6004922.1"/>
    </source>
</evidence>
<dbReference type="SUPFAM" id="SSF51735">
    <property type="entry name" value="NAD(P)-binding Rossmann-fold domains"/>
    <property type="match status" value="1"/>
</dbReference>
<keyword evidence="4" id="KW-0472">Membrane</keyword>
<dbReference type="Proteomes" id="UP000530660">
    <property type="component" value="Unassembled WGS sequence"/>
</dbReference>
<name>A0A7J7IP52_9RHOD</name>
<evidence type="ECO:0000256" key="2">
    <source>
        <dbReference type="ARBA" id="ARBA00023002"/>
    </source>
</evidence>
<keyword evidence="2" id="KW-0560">Oxidoreductase</keyword>
<dbReference type="PANTHER" id="PTHR44196:SF1">
    <property type="entry name" value="DEHYDROGENASE_REDUCTASE SDR FAMILY MEMBER 7B"/>
    <property type="match status" value="1"/>
</dbReference>
<dbReference type="InterPro" id="IPR002347">
    <property type="entry name" value="SDR_fam"/>
</dbReference>
<dbReference type="GO" id="GO:0016491">
    <property type="term" value="F:oxidoreductase activity"/>
    <property type="evidence" value="ECO:0007669"/>
    <property type="project" value="UniProtKB-KW"/>
</dbReference>
<gene>
    <name evidence="5" type="ORF">F1559_004147</name>
</gene>
<keyword evidence="6" id="KW-1185">Reference proteome</keyword>
<dbReference type="AlphaFoldDB" id="A0A7J7IP52"/>
<dbReference type="EMBL" id="VWRR01000002">
    <property type="protein sequence ID" value="KAF6004922.1"/>
    <property type="molecule type" value="Genomic_DNA"/>
</dbReference>
<keyword evidence="4" id="KW-0812">Transmembrane</keyword>
<dbReference type="OrthoDB" id="6251714at2759"/>
<sequence>MAWNEVFWTGSSSGVATAAVVWLLSVLWVFREVLAHRSERVRETSLRGRVVWITGASSGIGRALAFRLAVRYGARVIVSARRVERLESLAVQVQEALQAQDKGPKRAQHTTLPSVLIEPMDLLGNMAAIEETVRRVRRHRASIVILNAGVNQGGQLFTNTSMETLRQVLQINLWAPVQIIRLLLEQSPSHLAHAEDGIVADKSMESVIEPKPCRGQRSASAKRRWRVHDLGTHLRILAAMRDMFGFRPDTTESRSEASFASSAPSRRSSKSQGGYSASTPFCTGLVIGLVSSATRWVALRCDQSRTELSRRVVTDRARYQW</sequence>
<evidence type="ECO:0000256" key="1">
    <source>
        <dbReference type="ARBA" id="ARBA00006484"/>
    </source>
</evidence>
<comment type="similarity">
    <text evidence="1">Belongs to the short-chain dehydrogenases/reductases (SDR) family.</text>
</comment>